<organism evidence="1 2">
    <name type="scientific">Leptospira mayottensis</name>
    <dbReference type="NCBI Taxonomy" id="1137606"/>
    <lineage>
        <taxon>Bacteria</taxon>
        <taxon>Pseudomonadati</taxon>
        <taxon>Spirochaetota</taxon>
        <taxon>Spirochaetia</taxon>
        <taxon>Leptospirales</taxon>
        <taxon>Leptospiraceae</taxon>
        <taxon>Leptospira</taxon>
    </lineage>
</organism>
<evidence type="ECO:0000313" key="2">
    <source>
        <dbReference type="Proteomes" id="UP000258889"/>
    </source>
</evidence>
<accession>A0ABN5NY76</accession>
<sequence length="63" mass="7502">MFYRIQVEICFESVFLLELILVNDLVYKTRNSLEIGLGRTESTFFWLSRFWKNGEAFAKSENT</sequence>
<dbReference type="Proteomes" id="UP000258889">
    <property type="component" value="Chromosome i"/>
</dbReference>
<name>A0ABN5NY76_9LEPT</name>
<proteinExistence type="predicted"/>
<protein>
    <submittedName>
        <fullName evidence="1">Uncharacterized protein</fullName>
    </submittedName>
</protein>
<keyword evidence="2" id="KW-1185">Reference proteome</keyword>
<reference evidence="1 2" key="2">
    <citation type="submission" date="2018-09" db="EMBL/GenBank/DDBJ databases">
        <title>Complete Genome sequences of three Leptospira mayottensis isolates obtained from Tenrecid mammals endemic to the Malagasy region.</title>
        <authorList>
            <person name="Cordonin C."/>
            <person name="Toty C."/>
        </authorList>
    </citation>
    <scope>NUCLEOTIDE SEQUENCE [LARGE SCALE GENOMIC DNA]</scope>
    <source>
        <strain evidence="1 2">MDI222</strain>
    </source>
</reference>
<evidence type="ECO:0000313" key="1">
    <source>
        <dbReference type="EMBL" id="AXR64731.1"/>
    </source>
</evidence>
<gene>
    <name evidence="1" type="ORF">DQM28_11400</name>
</gene>
<reference evidence="1 2" key="1">
    <citation type="submission" date="2018-06" db="EMBL/GenBank/DDBJ databases">
        <authorList>
            <person name="Tortosa P."/>
        </authorList>
    </citation>
    <scope>NUCLEOTIDE SEQUENCE [LARGE SCALE GENOMIC DNA]</scope>
    <source>
        <strain evidence="1 2">MDI222</strain>
    </source>
</reference>
<dbReference type="EMBL" id="CP030144">
    <property type="protein sequence ID" value="AXR64731.1"/>
    <property type="molecule type" value="Genomic_DNA"/>
</dbReference>